<evidence type="ECO:0000259" key="2">
    <source>
        <dbReference type="Pfam" id="PF14024"/>
    </source>
</evidence>
<dbReference type="AlphaFoldDB" id="A0A8J3R1N1"/>
<feature type="region of interest" description="Disordered" evidence="1">
    <location>
        <begin position="154"/>
        <end position="211"/>
    </location>
</feature>
<accession>A0A8J3R1N1</accession>
<evidence type="ECO:0000313" key="3">
    <source>
        <dbReference type="EMBL" id="GIH21345.1"/>
    </source>
</evidence>
<evidence type="ECO:0000256" key="1">
    <source>
        <dbReference type="SAM" id="MobiDB-lite"/>
    </source>
</evidence>
<dbReference type="EMBL" id="BONZ01000125">
    <property type="protein sequence ID" value="GIH21345.1"/>
    <property type="molecule type" value="Genomic_DNA"/>
</dbReference>
<dbReference type="Proteomes" id="UP000642748">
    <property type="component" value="Unassembled WGS sequence"/>
</dbReference>
<evidence type="ECO:0000313" key="4">
    <source>
        <dbReference type="Proteomes" id="UP000642748"/>
    </source>
</evidence>
<reference evidence="3" key="1">
    <citation type="submission" date="2021-01" db="EMBL/GenBank/DDBJ databases">
        <title>Whole genome shotgun sequence of Rugosimonospora africana NBRC 104875.</title>
        <authorList>
            <person name="Komaki H."/>
            <person name="Tamura T."/>
        </authorList>
    </citation>
    <scope>NUCLEOTIDE SEQUENCE</scope>
    <source>
        <strain evidence="3">NBRC 104875</strain>
    </source>
</reference>
<organism evidence="3 4">
    <name type="scientific">Rugosimonospora africana</name>
    <dbReference type="NCBI Taxonomy" id="556532"/>
    <lineage>
        <taxon>Bacteria</taxon>
        <taxon>Bacillati</taxon>
        <taxon>Actinomycetota</taxon>
        <taxon>Actinomycetes</taxon>
        <taxon>Micromonosporales</taxon>
        <taxon>Micromonosporaceae</taxon>
        <taxon>Rugosimonospora</taxon>
    </lineage>
</organism>
<dbReference type="InterPro" id="IPR025334">
    <property type="entry name" value="DUF4240"/>
</dbReference>
<proteinExistence type="predicted"/>
<name>A0A8J3R1N1_9ACTN</name>
<feature type="domain" description="DUF4240" evidence="2">
    <location>
        <begin position="7"/>
        <end position="141"/>
    </location>
</feature>
<protein>
    <recommendedName>
        <fullName evidence="2">DUF4240 domain-containing protein</fullName>
    </recommendedName>
</protein>
<keyword evidence="4" id="KW-1185">Reference proteome</keyword>
<dbReference type="Pfam" id="PF14024">
    <property type="entry name" value="DUF4240"/>
    <property type="match status" value="1"/>
</dbReference>
<comment type="caution">
    <text evidence="3">The sequence shown here is derived from an EMBL/GenBank/DDBJ whole genome shotgun (WGS) entry which is preliminary data.</text>
</comment>
<sequence length="211" mass="23706">MTGVDIEGFWLFLERSARETTGLEQRSRWLEYRLGRIPRPHIVDFQVHLDAARRPIDTYAMWGAANQIMDGLCSGDAFWYFQPWLIGQGRHRYQHAAGNPDNLADVPAVRALAGRRTGEWANAEWPSWEDLAYIAGRVYDQITGQEDSIDEELAAPGHHRPYGPARHGLELRQPRGDPTAPPTTGSSIPSPAIPQSLISRPPRSPDGYKQT</sequence>
<gene>
    <name evidence="3" type="ORF">Raf01_95170</name>
</gene>